<protein>
    <submittedName>
        <fullName evidence="2">Sugar phosphate isomerase/epimerase</fullName>
    </submittedName>
</protein>
<evidence type="ECO:0000313" key="2">
    <source>
        <dbReference type="EMBL" id="HIV99509.1"/>
    </source>
</evidence>
<keyword evidence="2" id="KW-0413">Isomerase</keyword>
<dbReference type="Gene3D" id="3.20.20.150">
    <property type="entry name" value="Divalent-metal-dependent TIM barrel enzymes"/>
    <property type="match status" value="1"/>
</dbReference>
<comment type="caution">
    <text evidence="2">The sequence shown here is derived from an EMBL/GenBank/DDBJ whole genome shotgun (WGS) entry which is preliminary data.</text>
</comment>
<dbReference type="InterPro" id="IPR050312">
    <property type="entry name" value="IolE/XylAMocC-like"/>
</dbReference>
<dbReference type="InterPro" id="IPR013022">
    <property type="entry name" value="Xyl_isomerase-like_TIM-brl"/>
</dbReference>
<dbReference type="InterPro" id="IPR036237">
    <property type="entry name" value="Xyl_isomerase-like_sf"/>
</dbReference>
<dbReference type="AlphaFoldDB" id="A0A9D1TNB0"/>
<reference evidence="2" key="1">
    <citation type="journal article" date="2021" name="PeerJ">
        <title>Extensive microbial diversity within the chicken gut microbiome revealed by metagenomics and culture.</title>
        <authorList>
            <person name="Gilroy R."/>
            <person name="Ravi A."/>
            <person name="Getino M."/>
            <person name="Pursley I."/>
            <person name="Horton D.L."/>
            <person name="Alikhan N.F."/>
            <person name="Baker D."/>
            <person name="Gharbi K."/>
            <person name="Hall N."/>
            <person name="Watson M."/>
            <person name="Adriaenssens E.M."/>
            <person name="Foster-Nyarko E."/>
            <person name="Jarju S."/>
            <person name="Secka A."/>
            <person name="Antonio M."/>
            <person name="Oren A."/>
            <person name="Chaudhuri R.R."/>
            <person name="La Ragione R."/>
            <person name="Hildebrand F."/>
            <person name="Pallen M.J."/>
        </authorList>
    </citation>
    <scope>NUCLEOTIDE SEQUENCE</scope>
    <source>
        <strain evidence="2">Gambia11-129</strain>
    </source>
</reference>
<dbReference type="PANTHER" id="PTHR12110:SF21">
    <property type="entry name" value="XYLOSE ISOMERASE-LIKE TIM BARREL DOMAIN-CONTAINING PROTEIN"/>
    <property type="match status" value="1"/>
</dbReference>
<evidence type="ECO:0000313" key="3">
    <source>
        <dbReference type="Proteomes" id="UP000823936"/>
    </source>
</evidence>
<dbReference type="Pfam" id="PF01261">
    <property type="entry name" value="AP_endonuc_2"/>
    <property type="match status" value="1"/>
</dbReference>
<dbReference type="EMBL" id="DXHU01000023">
    <property type="protein sequence ID" value="HIV99509.1"/>
    <property type="molecule type" value="Genomic_DNA"/>
</dbReference>
<proteinExistence type="predicted"/>
<evidence type="ECO:0000259" key="1">
    <source>
        <dbReference type="Pfam" id="PF01261"/>
    </source>
</evidence>
<accession>A0A9D1TNB0</accession>
<gene>
    <name evidence="2" type="ORF">IAB12_07025</name>
</gene>
<dbReference type="PANTHER" id="PTHR12110">
    <property type="entry name" value="HYDROXYPYRUVATE ISOMERASE"/>
    <property type="match status" value="1"/>
</dbReference>
<reference evidence="2" key="2">
    <citation type="submission" date="2021-04" db="EMBL/GenBank/DDBJ databases">
        <authorList>
            <person name="Gilroy R."/>
        </authorList>
    </citation>
    <scope>NUCLEOTIDE SEQUENCE</scope>
    <source>
        <strain evidence="2">Gambia11-129</strain>
    </source>
</reference>
<dbReference type="GO" id="GO:0016853">
    <property type="term" value="F:isomerase activity"/>
    <property type="evidence" value="ECO:0007669"/>
    <property type="project" value="UniProtKB-KW"/>
</dbReference>
<dbReference type="SUPFAM" id="SSF51658">
    <property type="entry name" value="Xylose isomerase-like"/>
    <property type="match status" value="1"/>
</dbReference>
<organism evidence="2 3">
    <name type="scientific">Candidatus Ornithospirochaeta avicola</name>
    <dbReference type="NCBI Taxonomy" id="2840896"/>
    <lineage>
        <taxon>Bacteria</taxon>
        <taxon>Pseudomonadati</taxon>
        <taxon>Spirochaetota</taxon>
        <taxon>Spirochaetia</taxon>
        <taxon>Spirochaetales</taxon>
        <taxon>Spirochaetaceae</taxon>
        <taxon>Spirochaetaceae incertae sedis</taxon>
        <taxon>Candidatus Ornithospirochaeta</taxon>
    </lineage>
</organism>
<sequence>MEKRIVTLASGQFGDLSLEELCRQAKEMGYEGLELATHAHFSVQKALEDDSYIPHVWETLRKYGLECKAISAHLVGQCVGDVWDERLDNFAPDAVKGKPEEIRAWAIDEMKKTAVAAKKFGVSVVNGFTGSPIWARWYSYPQTTKEMIDSGFALIKELWSPIFDVFDENGIKFALEVHPTEIAFDYYTTKRLLDEFEWRPTLGLNYDPSHLVWQGVNEVAFLREFSSRVYHVHMKDVKMFDNEMAGILGSFLEFGDTRRKWNFVSIGHGDVDFDGIIRELNAAGYTGPLSVEWEDSGMDRKWGATESCEYVKSMNFYPSDVAFDSALSRK</sequence>
<feature type="domain" description="Xylose isomerase-like TIM barrel" evidence="1">
    <location>
        <begin position="23"/>
        <end position="313"/>
    </location>
</feature>
<dbReference type="Proteomes" id="UP000823936">
    <property type="component" value="Unassembled WGS sequence"/>
</dbReference>
<name>A0A9D1TNB0_9SPIO</name>